<feature type="domain" description="Deoxynucleoside kinase" evidence="3">
    <location>
        <begin position="3"/>
        <end position="198"/>
    </location>
</feature>
<dbReference type="AlphaFoldDB" id="A0AAX3F1X6"/>
<organism evidence="4 5">
    <name type="scientific">Mycoplasmopsis synoviae</name>
    <name type="common">Mycoplasma synoviae</name>
    <dbReference type="NCBI Taxonomy" id="2109"/>
    <lineage>
        <taxon>Bacteria</taxon>
        <taxon>Bacillati</taxon>
        <taxon>Mycoplasmatota</taxon>
        <taxon>Mycoplasmoidales</taxon>
        <taxon>Metamycoplasmataceae</taxon>
        <taxon>Mycoplasmopsis</taxon>
    </lineage>
</organism>
<feature type="active site" description="Proton acceptor" evidence="1">
    <location>
        <position position="92"/>
    </location>
</feature>
<dbReference type="EMBL" id="CP107525">
    <property type="protein sequence ID" value="UZW64152.1"/>
    <property type="molecule type" value="Genomic_DNA"/>
</dbReference>
<accession>A0AAX3F1X6</accession>
<dbReference type="PIRSF" id="PIRSF000705">
    <property type="entry name" value="DNK"/>
    <property type="match status" value="1"/>
</dbReference>
<dbReference type="InterPro" id="IPR031314">
    <property type="entry name" value="DNK_dom"/>
</dbReference>
<proteinExistence type="predicted"/>
<protein>
    <submittedName>
        <fullName evidence="4">Deoxynucleoside kinase</fullName>
    </submittedName>
</protein>
<dbReference type="GO" id="GO:0005524">
    <property type="term" value="F:ATP binding"/>
    <property type="evidence" value="ECO:0007669"/>
    <property type="project" value="UniProtKB-KW"/>
</dbReference>
<evidence type="ECO:0000256" key="1">
    <source>
        <dbReference type="PIRSR" id="PIRSR000705-1"/>
    </source>
</evidence>
<dbReference type="InterPro" id="IPR027417">
    <property type="entry name" value="P-loop_NTPase"/>
</dbReference>
<dbReference type="RefSeq" id="WP_154221375.1">
    <property type="nucleotide sequence ID" value="NZ_CP034544.1"/>
</dbReference>
<dbReference type="InterPro" id="IPR002624">
    <property type="entry name" value="DCK/DGK"/>
</dbReference>
<dbReference type="Proteomes" id="UP001164481">
    <property type="component" value="Chromosome"/>
</dbReference>
<reference evidence="4" key="2">
    <citation type="submission" date="2022-11" db="EMBL/GenBank/DDBJ databases">
        <title>complete genomes of mycoplasma synoviae ZX313 strain and SD2 strain.</title>
        <authorList>
            <person name="Zhong Q."/>
        </authorList>
    </citation>
    <scope>NUCLEOTIDE SEQUENCE</scope>
    <source>
        <strain evidence="4">SD2</strain>
    </source>
</reference>
<dbReference type="Pfam" id="PF01712">
    <property type="entry name" value="dNK"/>
    <property type="match status" value="1"/>
</dbReference>
<feature type="binding site" evidence="2">
    <location>
        <begin position="7"/>
        <end position="15"/>
    </location>
    <ligand>
        <name>ATP</name>
        <dbReference type="ChEBI" id="CHEBI:30616"/>
    </ligand>
</feature>
<dbReference type="GO" id="GO:0019136">
    <property type="term" value="F:deoxynucleoside kinase activity"/>
    <property type="evidence" value="ECO:0007669"/>
    <property type="project" value="InterPro"/>
</dbReference>
<evidence type="ECO:0000256" key="2">
    <source>
        <dbReference type="PIRSR" id="PIRSR000705-3"/>
    </source>
</evidence>
<keyword evidence="4" id="KW-0418">Kinase</keyword>
<reference evidence="4" key="1">
    <citation type="submission" date="2022-10" db="EMBL/GenBank/DDBJ databases">
        <authorList>
            <person name="Wei X."/>
        </authorList>
    </citation>
    <scope>NUCLEOTIDE SEQUENCE</scope>
    <source>
        <strain evidence="4">SD2</strain>
    </source>
</reference>
<feature type="binding site" evidence="2">
    <location>
        <begin position="147"/>
        <end position="151"/>
    </location>
    <ligand>
        <name>ATP</name>
        <dbReference type="ChEBI" id="CHEBI:30616"/>
    </ligand>
</feature>
<dbReference type="SUPFAM" id="SSF52540">
    <property type="entry name" value="P-loop containing nucleoside triphosphate hydrolases"/>
    <property type="match status" value="1"/>
</dbReference>
<evidence type="ECO:0000259" key="3">
    <source>
        <dbReference type="Pfam" id="PF01712"/>
    </source>
</evidence>
<keyword evidence="2" id="KW-0067">ATP-binding</keyword>
<gene>
    <name evidence="4" type="ORF">OIE46_02075</name>
</gene>
<dbReference type="PANTHER" id="PTHR10513">
    <property type="entry name" value="DEOXYNUCLEOSIDE KINASE"/>
    <property type="match status" value="1"/>
</dbReference>
<keyword evidence="4" id="KW-0808">Transferase</keyword>
<dbReference type="Gene3D" id="3.40.50.300">
    <property type="entry name" value="P-loop containing nucleotide triphosphate hydrolases"/>
    <property type="match status" value="1"/>
</dbReference>
<dbReference type="GO" id="GO:0005737">
    <property type="term" value="C:cytoplasm"/>
    <property type="evidence" value="ECO:0007669"/>
    <property type="project" value="TreeGrafter"/>
</dbReference>
<keyword evidence="2" id="KW-0547">Nucleotide-binding</keyword>
<name>A0AAX3F1X6_MYCSY</name>
<evidence type="ECO:0000313" key="4">
    <source>
        <dbReference type="EMBL" id="UZW64152.1"/>
    </source>
</evidence>
<dbReference type="PANTHER" id="PTHR10513:SF35">
    <property type="entry name" value="DEOXYADENOSINE KINASE"/>
    <property type="match status" value="1"/>
</dbReference>
<dbReference type="InterPro" id="IPR050566">
    <property type="entry name" value="Deoxyribonucleoside_kinase"/>
</dbReference>
<sequence length="224" mass="26730">MLIGISGMISSGKSTLSKNLNKYYKKSMLLNEFQEEDVVFNTMLDWFYKNRPHLNIAFQAYVVEKHINEVQSIIREFNSKNLDKNSDIIFLDRFGAEHYVFAKVILEKLPKKILKAYEAIFKELVSKDDFPELAIFLDVSFENFKERLFKRGREIEINTWSQNEEYFKKLHGVYKKTFIDIVNRYEIKYEIIDTNNLTPKQVELKAIEIINKYKEEKYENTSMN</sequence>
<evidence type="ECO:0000313" key="5">
    <source>
        <dbReference type="Proteomes" id="UP001164481"/>
    </source>
</evidence>